<comment type="caution">
    <text evidence="1">The sequence shown here is derived from an EMBL/GenBank/DDBJ whole genome shotgun (WGS) entry which is preliminary data.</text>
</comment>
<dbReference type="EMBL" id="AWSJ01000127">
    <property type="protein sequence ID" value="ERI09957.1"/>
    <property type="molecule type" value="Genomic_DNA"/>
</dbReference>
<protein>
    <submittedName>
        <fullName evidence="1">Uncharacterized protein</fullName>
    </submittedName>
</protein>
<dbReference type="PATRIC" id="fig|649747.3.peg.1774"/>
<keyword evidence="2" id="KW-1185">Reference proteome</keyword>
<dbReference type="Proteomes" id="UP000016511">
    <property type="component" value="Unassembled WGS sequence"/>
</dbReference>
<evidence type="ECO:0000313" key="2">
    <source>
        <dbReference type="Proteomes" id="UP000016511"/>
    </source>
</evidence>
<gene>
    <name evidence="1" type="ORF">HMPREF0083_01965</name>
</gene>
<accession>U1YCY0</accession>
<reference evidence="1 2" key="1">
    <citation type="submission" date="2013-08" db="EMBL/GenBank/DDBJ databases">
        <authorList>
            <person name="Weinstock G."/>
            <person name="Sodergren E."/>
            <person name="Wylie T."/>
            <person name="Fulton L."/>
            <person name="Fulton R."/>
            <person name="Fronick C."/>
            <person name="O'Laughlin M."/>
            <person name="Godfrey J."/>
            <person name="Miner T."/>
            <person name="Herter B."/>
            <person name="Appelbaum E."/>
            <person name="Cordes M."/>
            <person name="Lek S."/>
            <person name="Wollam A."/>
            <person name="Pepin K.H."/>
            <person name="Palsikar V.B."/>
            <person name="Mitreva M."/>
            <person name="Wilson R.K."/>
        </authorList>
    </citation>
    <scope>NUCLEOTIDE SEQUENCE [LARGE SCALE GENOMIC DNA]</scope>
    <source>
        <strain evidence="1 2">ATCC 12856</strain>
    </source>
</reference>
<dbReference type="AlphaFoldDB" id="U1YCY0"/>
<proteinExistence type="predicted"/>
<evidence type="ECO:0000313" key="1">
    <source>
        <dbReference type="EMBL" id="ERI09957.1"/>
    </source>
</evidence>
<organism evidence="1 2">
    <name type="scientific">Aneurinibacillus aneurinilyticus ATCC 12856</name>
    <dbReference type="NCBI Taxonomy" id="649747"/>
    <lineage>
        <taxon>Bacteria</taxon>
        <taxon>Bacillati</taxon>
        <taxon>Bacillota</taxon>
        <taxon>Bacilli</taxon>
        <taxon>Bacillales</taxon>
        <taxon>Paenibacillaceae</taxon>
        <taxon>Aneurinibacillus group</taxon>
        <taxon>Aneurinibacillus</taxon>
    </lineage>
</organism>
<name>U1YCY0_ANEAE</name>
<sequence length="42" mass="4619">MTSSFHTTNIKNAEMLVCISAFFIPLCQAVKSPLREGSLYGL</sequence>
<dbReference type="HOGENOM" id="CLU_3246480_0_0_9"/>